<sequence>MNVKKCHVEPNQNPEPPLPDPCKLQRIRLKEKAGVKFCPKTPIEPPQPPPRCYTPPCHALCFERIKNPILPPEPEYPLVCVVEREQTPTKRCDDILDAFAAHPDLPWPGCTPPPLPPPPPVHDHCEELRIRFKKAQCKERMKRYLE</sequence>
<organism evidence="2 3">
    <name type="scientific">Operophtera brumata</name>
    <name type="common">Winter moth</name>
    <name type="synonym">Phalaena brumata</name>
    <dbReference type="NCBI Taxonomy" id="104452"/>
    <lineage>
        <taxon>Eukaryota</taxon>
        <taxon>Metazoa</taxon>
        <taxon>Ecdysozoa</taxon>
        <taxon>Arthropoda</taxon>
        <taxon>Hexapoda</taxon>
        <taxon>Insecta</taxon>
        <taxon>Pterygota</taxon>
        <taxon>Neoptera</taxon>
        <taxon>Endopterygota</taxon>
        <taxon>Lepidoptera</taxon>
        <taxon>Glossata</taxon>
        <taxon>Ditrysia</taxon>
        <taxon>Geometroidea</taxon>
        <taxon>Geometridae</taxon>
        <taxon>Larentiinae</taxon>
        <taxon>Operophtera</taxon>
    </lineage>
</organism>
<dbReference type="Proteomes" id="UP000037510">
    <property type="component" value="Unassembled WGS sequence"/>
</dbReference>
<name>A0A0L7KP47_OPEBR</name>
<evidence type="ECO:0000313" key="3">
    <source>
        <dbReference type="Proteomes" id="UP000037510"/>
    </source>
</evidence>
<protein>
    <submittedName>
        <fullName evidence="2">Uncharacterized protein</fullName>
    </submittedName>
</protein>
<comment type="caution">
    <text evidence="2">The sequence shown here is derived from an EMBL/GenBank/DDBJ whole genome shotgun (WGS) entry which is preliminary data.</text>
</comment>
<keyword evidence="3" id="KW-1185">Reference proteome</keyword>
<gene>
    <name evidence="2" type="ORF">OBRU01_23254</name>
</gene>
<evidence type="ECO:0000313" key="2">
    <source>
        <dbReference type="EMBL" id="KOB65083.1"/>
    </source>
</evidence>
<dbReference type="OrthoDB" id="7429255at2759"/>
<accession>A0A0L7KP47</accession>
<reference evidence="2 3" key="1">
    <citation type="journal article" date="2015" name="Genome Biol. Evol.">
        <title>The genome of winter moth (Operophtera brumata) provides a genomic perspective on sexual dimorphism and phenology.</title>
        <authorList>
            <person name="Derks M.F."/>
            <person name="Smit S."/>
            <person name="Salis L."/>
            <person name="Schijlen E."/>
            <person name="Bossers A."/>
            <person name="Mateman C."/>
            <person name="Pijl A.S."/>
            <person name="de Ridder D."/>
            <person name="Groenen M.A."/>
            <person name="Visser M.E."/>
            <person name="Megens H.J."/>
        </authorList>
    </citation>
    <scope>NUCLEOTIDE SEQUENCE [LARGE SCALE GENOMIC DNA]</scope>
    <source>
        <strain evidence="2">WM2013NL</strain>
        <tissue evidence="2">Head and thorax</tissue>
    </source>
</reference>
<feature type="region of interest" description="Disordered" evidence="1">
    <location>
        <begin position="1"/>
        <end position="22"/>
    </location>
</feature>
<dbReference type="EMBL" id="JTDY01007607">
    <property type="protein sequence ID" value="KOB65083.1"/>
    <property type="molecule type" value="Genomic_DNA"/>
</dbReference>
<proteinExistence type="predicted"/>
<dbReference type="AlphaFoldDB" id="A0A0L7KP47"/>
<evidence type="ECO:0000256" key="1">
    <source>
        <dbReference type="SAM" id="MobiDB-lite"/>
    </source>
</evidence>